<name>A0A8B7D121_PHODC</name>
<keyword evidence="6 18" id="KW-0812">Transmembrane</keyword>
<reference evidence="24" key="2">
    <citation type="submission" date="2025-08" db="UniProtKB">
        <authorList>
            <consortium name="RefSeq"/>
        </authorList>
    </citation>
    <scope>IDENTIFICATION</scope>
    <source>
        <tissue evidence="24">Young leaves</tissue>
    </source>
</reference>
<evidence type="ECO:0000256" key="1">
    <source>
        <dbReference type="ARBA" id="ARBA00004251"/>
    </source>
</evidence>
<keyword evidence="13" id="KW-1015">Disulfide bond</keyword>
<dbReference type="CDD" id="cd00028">
    <property type="entry name" value="B_lectin"/>
    <property type="match status" value="1"/>
</dbReference>
<dbReference type="SMART" id="SM00220">
    <property type="entry name" value="S_TKc"/>
    <property type="match status" value="1"/>
</dbReference>
<dbReference type="InterPro" id="IPR003609">
    <property type="entry name" value="Pan_app"/>
</dbReference>
<evidence type="ECO:0000256" key="16">
    <source>
        <dbReference type="ARBA" id="ARBA00048679"/>
    </source>
</evidence>
<evidence type="ECO:0000256" key="7">
    <source>
        <dbReference type="ARBA" id="ARBA00022729"/>
    </source>
</evidence>
<dbReference type="InterPro" id="IPR000858">
    <property type="entry name" value="S_locus_glycoprot_dom"/>
</dbReference>
<dbReference type="Proteomes" id="UP000228380">
    <property type="component" value="Chromosome 2"/>
</dbReference>
<dbReference type="AlphaFoldDB" id="A0A8B7D121"/>
<dbReference type="GO" id="GO:0051707">
    <property type="term" value="P:response to other organism"/>
    <property type="evidence" value="ECO:0007669"/>
    <property type="project" value="UniProtKB-ARBA"/>
</dbReference>
<dbReference type="CDD" id="cd01098">
    <property type="entry name" value="PAN_AP_plant"/>
    <property type="match status" value="1"/>
</dbReference>
<dbReference type="Gene3D" id="1.10.510.10">
    <property type="entry name" value="Transferase(Phosphotransferase) domain 1"/>
    <property type="match status" value="1"/>
</dbReference>
<keyword evidence="7 19" id="KW-0732">Signal</keyword>
<dbReference type="PROSITE" id="PS50011">
    <property type="entry name" value="PROTEIN_KINASE_DOM"/>
    <property type="match status" value="1"/>
</dbReference>
<evidence type="ECO:0000256" key="8">
    <source>
        <dbReference type="ARBA" id="ARBA00022741"/>
    </source>
</evidence>
<dbReference type="KEGG" id="pda:103722146"/>
<evidence type="ECO:0000256" key="13">
    <source>
        <dbReference type="ARBA" id="ARBA00023157"/>
    </source>
</evidence>
<comment type="catalytic activity">
    <reaction evidence="16 17">
        <text>L-seryl-[protein] + ATP = O-phospho-L-seryl-[protein] + ADP + H(+)</text>
        <dbReference type="Rhea" id="RHEA:17989"/>
        <dbReference type="Rhea" id="RHEA-COMP:9863"/>
        <dbReference type="Rhea" id="RHEA-COMP:11604"/>
        <dbReference type="ChEBI" id="CHEBI:15378"/>
        <dbReference type="ChEBI" id="CHEBI:29999"/>
        <dbReference type="ChEBI" id="CHEBI:30616"/>
        <dbReference type="ChEBI" id="CHEBI:83421"/>
        <dbReference type="ChEBI" id="CHEBI:456216"/>
        <dbReference type="EC" id="2.7.11.1"/>
    </reaction>
</comment>
<comment type="catalytic activity">
    <reaction evidence="15 17">
        <text>L-threonyl-[protein] + ATP = O-phospho-L-threonyl-[protein] + ADP + H(+)</text>
        <dbReference type="Rhea" id="RHEA:46608"/>
        <dbReference type="Rhea" id="RHEA-COMP:11060"/>
        <dbReference type="Rhea" id="RHEA-COMP:11605"/>
        <dbReference type="ChEBI" id="CHEBI:15378"/>
        <dbReference type="ChEBI" id="CHEBI:30013"/>
        <dbReference type="ChEBI" id="CHEBI:30616"/>
        <dbReference type="ChEBI" id="CHEBI:61977"/>
        <dbReference type="ChEBI" id="CHEBI:456216"/>
        <dbReference type="EC" id="2.7.11.1"/>
    </reaction>
</comment>
<evidence type="ECO:0000256" key="2">
    <source>
        <dbReference type="ARBA" id="ARBA00022475"/>
    </source>
</evidence>
<evidence type="ECO:0000256" key="11">
    <source>
        <dbReference type="ARBA" id="ARBA00022989"/>
    </source>
</evidence>
<evidence type="ECO:0000313" key="23">
    <source>
        <dbReference type="Proteomes" id="UP000228380"/>
    </source>
</evidence>
<dbReference type="PIRSF" id="PIRSF000641">
    <property type="entry name" value="SRK"/>
    <property type="match status" value="1"/>
</dbReference>
<dbReference type="InterPro" id="IPR001245">
    <property type="entry name" value="Ser-Thr/Tyr_kinase_cat_dom"/>
</dbReference>
<dbReference type="FunFam" id="3.30.200.20:FF:000195">
    <property type="entry name" value="G-type lectin S-receptor-like serine/threonine-protein kinase"/>
    <property type="match status" value="1"/>
</dbReference>
<dbReference type="CDD" id="cd14066">
    <property type="entry name" value="STKc_IRAK"/>
    <property type="match status" value="1"/>
</dbReference>
<evidence type="ECO:0000256" key="9">
    <source>
        <dbReference type="ARBA" id="ARBA00022777"/>
    </source>
</evidence>
<dbReference type="InterPro" id="IPR001480">
    <property type="entry name" value="Bulb-type_lectin_dom"/>
</dbReference>
<dbReference type="InterPro" id="IPR000719">
    <property type="entry name" value="Prot_kinase_dom"/>
</dbReference>
<dbReference type="GeneID" id="103722146"/>
<evidence type="ECO:0000256" key="3">
    <source>
        <dbReference type="ARBA" id="ARBA00022527"/>
    </source>
</evidence>
<dbReference type="GO" id="GO:0048544">
    <property type="term" value="P:recognition of pollen"/>
    <property type="evidence" value="ECO:0007669"/>
    <property type="project" value="InterPro"/>
</dbReference>
<dbReference type="PANTHER" id="PTHR27002:SF616">
    <property type="entry name" value="RECEPTOR-LIKE SERINE_THREONINE-PROTEIN KINASE"/>
    <property type="match status" value="1"/>
</dbReference>
<dbReference type="Pfam" id="PF07714">
    <property type="entry name" value="PK_Tyr_Ser-Thr"/>
    <property type="match status" value="1"/>
</dbReference>
<dbReference type="GO" id="GO:0005524">
    <property type="term" value="F:ATP binding"/>
    <property type="evidence" value="ECO:0007669"/>
    <property type="project" value="UniProtKB-KW"/>
</dbReference>
<feature type="domain" description="Protein kinase" evidence="20">
    <location>
        <begin position="486"/>
        <end position="762"/>
    </location>
</feature>
<gene>
    <name evidence="24" type="primary">LOC103722146</name>
</gene>
<keyword evidence="8 17" id="KW-0547">Nucleotide-binding</keyword>
<dbReference type="InterPro" id="IPR036426">
    <property type="entry name" value="Bulb-type_lectin_dom_sf"/>
</dbReference>
<feature type="transmembrane region" description="Helical" evidence="18">
    <location>
        <begin position="425"/>
        <end position="447"/>
    </location>
</feature>
<dbReference type="InterPro" id="IPR011009">
    <property type="entry name" value="Kinase-like_dom_sf"/>
</dbReference>
<evidence type="ECO:0000256" key="5">
    <source>
        <dbReference type="ARBA" id="ARBA00022679"/>
    </source>
</evidence>
<dbReference type="Pfam" id="PF01453">
    <property type="entry name" value="B_lectin"/>
    <property type="match status" value="1"/>
</dbReference>
<evidence type="ECO:0000256" key="18">
    <source>
        <dbReference type="SAM" id="Phobius"/>
    </source>
</evidence>
<dbReference type="Pfam" id="PF11883">
    <property type="entry name" value="DUF3403"/>
    <property type="match status" value="1"/>
</dbReference>
<dbReference type="FunFam" id="1.10.510.10:FF:000060">
    <property type="entry name" value="G-type lectin S-receptor-like serine/threonine-protein kinase"/>
    <property type="match status" value="1"/>
</dbReference>
<keyword evidence="3 17" id="KW-0723">Serine/threonine-protein kinase</keyword>
<reference evidence="23" key="1">
    <citation type="journal article" date="2019" name="Nat. Commun.">
        <title>Genome-wide association mapping of date palm fruit traits.</title>
        <authorList>
            <person name="Hazzouri K.M."/>
            <person name="Gros-Balthazard M."/>
            <person name="Flowers J.M."/>
            <person name="Copetti D."/>
            <person name="Lemansour A."/>
            <person name="Lebrun M."/>
            <person name="Masmoudi K."/>
            <person name="Ferrand S."/>
            <person name="Dhar M.I."/>
            <person name="Fresquez Z.A."/>
            <person name="Rosas U."/>
            <person name="Zhang J."/>
            <person name="Talag J."/>
            <person name="Lee S."/>
            <person name="Kudrna D."/>
            <person name="Powell R.F."/>
            <person name="Leitch I.J."/>
            <person name="Krueger R.R."/>
            <person name="Wing R.A."/>
            <person name="Amiri K.M.A."/>
            <person name="Purugganan M.D."/>
        </authorList>
    </citation>
    <scope>NUCLEOTIDE SEQUENCE [LARGE SCALE GENOMIC DNA]</scope>
    <source>
        <strain evidence="23">cv. Khalas</strain>
    </source>
</reference>
<keyword evidence="14" id="KW-0325">Glycoprotein</keyword>
<dbReference type="Gene3D" id="2.90.10.10">
    <property type="entry name" value="Bulb-type lectin domain"/>
    <property type="match status" value="1"/>
</dbReference>
<dbReference type="GO" id="GO:0004674">
    <property type="term" value="F:protein serine/threonine kinase activity"/>
    <property type="evidence" value="ECO:0007669"/>
    <property type="project" value="UniProtKB-KW"/>
</dbReference>
<keyword evidence="11 18" id="KW-1133">Transmembrane helix</keyword>
<keyword evidence="23" id="KW-1185">Reference proteome</keyword>
<evidence type="ECO:0000256" key="19">
    <source>
        <dbReference type="SAM" id="SignalP"/>
    </source>
</evidence>
<evidence type="ECO:0000313" key="24">
    <source>
        <dbReference type="RefSeq" id="XP_008810813.1"/>
    </source>
</evidence>
<dbReference type="Pfam" id="PF08276">
    <property type="entry name" value="PAN_2"/>
    <property type="match status" value="1"/>
</dbReference>
<keyword evidence="9 17" id="KW-0418">Kinase</keyword>
<dbReference type="PROSITE" id="PS50948">
    <property type="entry name" value="PAN"/>
    <property type="match status" value="1"/>
</dbReference>
<dbReference type="GO" id="GO:0005886">
    <property type="term" value="C:plasma membrane"/>
    <property type="evidence" value="ECO:0007669"/>
    <property type="project" value="UniProtKB-SubCell"/>
</dbReference>
<organism evidence="23 24">
    <name type="scientific">Phoenix dactylifera</name>
    <name type="common">Date palm</name>
    <dbReference type="NCBI Taxonomy" id="42345"/>
    <lineage>
        <taxon>Eukaryota</taxon>
        <taxon>Viridiplantae</taxon>
        <taxon>Streptophyta</taxon>
        <taxon>Embryophyta</taxon>
        <taxon>Tracheophyta</taxon>
        <taxon>Spermatophyta</taxon>
        <taxon>Magnoliopsida</taxon>
        <taxon>Liliopsida</taxon>
        <taxon>Arecaceae</taxon>
        <taxon>Coryphoideae</taxon>
        <taxon>Phoeniceae</taxon>
        <taxon>Phoenix</taxon>
    </lineage>
</organism>
<feature type="chain" id="PRO_5034442478" description="Receptor-like serine/threonine-protein kinase" evidence="19">
    <location>
        <begin position="17"/>
        <end position="797"/>
    </location>
</feature>
<evidence type="ECO:0000256" key="10">
    <source>
        <dbReference type="ARBA" id="ARBA00022840"/>
    </source>
</evidence>
<sequence>MAIAQFLLLLTISATAFPLHAQPGNTITPSKSIVDGQALISSNGAFEMGFFSPGNSKNRYLGIWYRNIPVQTVVWVANRDSPLNSSTGVLNLTSNGNLILLNDSGYVLWSTSTSNVTNPTVQLLDSGNLILTRGTSKSILWQSFDHPCDTLLPGMKLGWDSSTNFNRNLTSWRGASDPSPGDYTYKFDIHGVAEIFLWEKSARIYRSGPWNGQCFSDIPENTLFRSQFISTRDEDYFTYEVLDSSVISRVVLTKDGVIHHFNWDNTSNDWSDYWYVPKDPCDKYAYCGANGVCNASYSTSCQCLKGFDPKSTKHWNQRVYLGGCVRKTRLDFQSDTFSDLQNVKLPDTSNATADSDRSLDECREWCLKNFSCVAFAMSGESGCLTWTGDLVDIIVVNEGGDDLFFRLAASELDTKKGDSSKKQHAVAIVIPLLLGFLLFVFLGLFILKKKRKQGMLTDSCSKESRGKELELPLFDMSVIESATNNFYFNNKLGEGGFGPVYKGQLRDGQEIAVKRLSKDSVQGLDEFKNEVMLIARLQHRNLVRLLGCCIQREERMLIYEYMPNKSLDTLIFDKTKAALLSWQKRLDIILGIARGLLYLHQDSRLKIIHRDLKASNILLDKDMNPKISDFGTARIFRGDQNQENTRRVVGTYGYMSPEYAMDGIFSVKSDVFGFGVTILEILSGKKNRMVKQVEPHLNLLGYAWTLWKEDRCLELLDEAIECSCPVSKVMRCIQIGLLCVQEGSKDRPTMAEVVLMLSNEGVALPQPKKPGFCIERTSTEQHQSTVPEITHTLFEGR</sequence>
<dbReference type="Gene3D" id="3.50.4.10">
    <property type="entry name" value="Hepatocyte Growth Factor"/>
    <property type="match status" value="1"/>
</dbReference>
<dbReference type="FunFam" id="2.90.10.10:FF:000001">
    <property type="entry name" value="G-type lectin S-receptor-like serine/threonine-protein kinase"/>
    <property type="match status" value="1"/>
</dbReference>
<dbReference type="InterPro" id="IPR024171">
    <property type="entry name" value="SRK-like_kinase"/>
</dbReference>
<keyword evidence="2" id="KW-1003">Cell membrane</keyword>
<evidence type="ECO:0000256" key="6">
    <source>
        <dbReference type="ARBA" id="ARBA00022692"/>
    </source>
</evidence>
<dbReference type="RefSeq" id="XP_008810813.1">
    <property type="nucleotide sequence ID" value="XM_008812591.4"/>
</dbReference>
<dbReference type="SUPFAM" id="SSF56112">
    <property type="entry name" value="Protein kinase-like (PK-like)"/>
    <property type="match status" value="1"/>
</dbReference>
<dbReference type="SMART" id="SM00108">
    <property type="entry name" value="B_lectin"/>
    <property type="match status" value="1"/>
</dbReference>
<evidence type="ECO:0000259" key="22">
    <source>
        <dbReference type="PROSITE" id="PS50948"/>
    </source>
</evidence>
<evidence type="ECO:0000256" key="12">
    <source>
        <dbReference type="ARBA" id="ARBA00023136"/>
    </source>
</evidence>
<dbReference type="Gene3D" id="3.30.200.20">
    <property type="entry name" value="Phosphorylase Kinase, domain 1"/>
    <property type="match status" value="1"/>
</dbReference>
<evidence type="ECO:0000256" key="4">
    <source>
        <dbReference type="ARBA" id="ARBA00022536"/>
    </source>
</evidence>
<comment type="similarity">
    <text evidence="17">Belongs to the protein kinase superfamily. Ser/Thr protein kinase family.</text>
</comment>
<feature type="domain" description="Apple" evidence="22">
    <location>
        <begin position="324"/>
        <end position="408"/>
    </location>
</feature>
<dbReference type="Pfam" id="PF00954">
    <property type="entry name" value="S_locus_glycop"/>
    <property type="match status" value="1"/>
</dbReference>
<dbReference type="InterPro" id="IPR008271">
    <property type="entry name" value="Ser/Thr_kinase_AS"/>
</dbReference>
<keyword evidence="12 18" id="KW-0472">Membrane</keyword>
<keyword evidence="4" id="KW-0245">EGF-like domain</keyword>
<accession>A0A8B7D121</accession>
<keyword evidence="5 17" id="KW-0808">Transferase</keyword>
<evidence type="ECO:0000256" key="14">
    <source>
        <dbReference type="ARBA" id="ARBA00023180"/>
    </source>
</evidence>
<evidence type="ECO:0000259" key="21">
    <source>
        <dbReference type="PROSITE" id="PS50927"/>
    </source>
</evidence>
<dbReference type="OrthoDB" id="4062651at2759"/>
<proteinExistence type="inferred from homology"/>
<dbReference type="PROSITE" id="PS50927">
    <property type="entry name" value="BULB_LECTIN"/>
    <property type="match status" value="1"/>
</dbReference>
<feature type="signal peptide" evidence="19">
    <location>
        <begin position="1"/>
        <end position="16"/>
    </location>
</feature>
<dbReference type="SUPFAM" id="SSF51110">
    <property type="entry name" value="alpha-D-mannose-specific plant lectins"/>
    <property type="match status" value="1"/>
</dbReference>
<keyword evidence="10 17" id="KW-0067">ATP-binding</keyword>
<evidence type="ECO:0000256" key="17">
    <source>
        <dbReference type="PIRNR" id="PIRNR000641"/>
    </source>
</evidence>
<protein>
    <recommendedName>
        <fullName evidence="17">Receptor-like serine/threonine-protein kinase</fullName>
        <ecNumber evidence="17">2.7.11.1</ecNumber>
    </recommendedName>
</protein>
<dbReference type="PROSITE" id="PS00108">
    <property type="entry name" value="PROTEIN_KINASE_ST"/>
    <property type="match status" value="1"/>
</dbReference>
<comment type="subcellular location">
    <subcellularLocation>
        <location evidence="1">Cell membrane</location>
        <topology evidence="1">Single-pass type I membrane protein</topology>
    </subcellularLocation>
</comment>
<dbReference type="PANTHER" id="PTHR27002">
    <property type="entry name" value="RECEPTOR-LIKE SERINE/THREONINE-PROTEIN KINASE SD1-8"/>
    <property type="match status" value="1"/>
</dbReference>
<dbReference type="InterPro" id="IPR021820">
    <property type="entry name" value="S-locus_recpt_kinase_C"/>
</dbReference>
<evidence type="ECO:0000259" key="20">
    <source>
        <dbReference type="PROSITE" id="PS50011"/>
    </source>
</evidence>
<dbReference type="EC" id="2.7.11.1" evidence="17"/>
<evidence type="ECO:0000256" key="15">
    <source>
        <dbReference type="ARBA" id="ARBA00047899"/>
    </source>
</evidence>
<feature type="domain" description="Bulb-type lectin" evidence="21">
    <location>
        <begin position="24"/>
        <end position="144"/>
    </location>
</feature>